<proteinExistence type="predicted"/>
<protein>
    <submittedName>
        <fullName evidence="1">Uncharacterized protein</fullName>
    </submittedName>
</protein>
<reference evidence="1" key="1">
    <citation type="submission" date="2021-05" db="EMBL/GenBank/DDBJ databases">
        <authorList>
            <person name="Pan Q."/>
            <person name="Jouanno E."/>
            <person name="Zahm M."/>
            <person name="Klopp C."/>
            <person name="Cabau C."/>
            <person name="Louis A."/>
            <person name="Berthelot C."/>
            <person name="Parey E."/>
            <person name="Roest Crollius H."/>
            <person name="Montfort J."/>
            <person name="Robinson-Rechavi M."/>
            <person name="Bouchez O."/>
            <person name="Lampietro C."/>
            <person name="Lopez Roques C."/>
            <person name="Donnadieu C."/>
            <person name="Postlethwait J."/>
            <person name="Bobe J."/>
            <person name="Dillon D."/>
            <person name="Chandos A."/>
            <person name="von Hippel F."/>
            <person name="Guiguen Y."/>
        </authorList>
    </citation>
    <scope>NUCLEOTIDE SEQUENCE</scope>
    <source>
        <strain evidence="1">YG-Jan2019</strain>
    </source>
</reference>
<name>A0ACC2H393_DALPE</name>
<evidence type="ECO:0000313" key="1">
    <source>
        <dbReference type="EMBL" id="KAJ8010227.1"/>
    </source>
</evidence>
<gene>
    <name evidence="1" type="ORF">DPEC_G00072820</name>
</gene>
<dbReference type="Proteomes" id="UP001157502">
    <property type="component" value="Chromosome 6"/>
</dbReference>
<sequence>MVFSLVDLCAREVVSDHSSSPGWLGCVPRELYRPLLDAAFTYCRPLAVGELVQRWPERTLRVGGRRRQGQGPPNRLCVQALLLAVVRGLADKRCALQLLDLCGLQCEEGGVGDPMGGWSLTVALCTMVVQARAGAQRTLWREGERERKRVAAMERERDQVKREREKPGNEEEVGRPLAKCVRTEKDGPETSGCPGEGEQIKGVRRRMEMERRKENTVDRVGGVASEEAKPSENEDDNEVVVCVRADLFVNARSWERVRAALGTPGPLKLQCRYVRVEELSVSSIGSLLDLLPRRCLMGVDIRYSCLGVPGLALLLPQLAAFPALSSLRLHYCNLDIRRDMADQQGALRDMSLGLGRLVHLCCLSLTALRLPGHLRMLLSSLSQPLEVLELPYLSLTPADLSYLSCSPHAFSLQQLDLSENRLDESALPSIRQLLSRASDCLLHLSLSGCGLTDQLLTSLLPSLARCRSLKSVAVALNPLYLAGLLDLVRTAVGMPSLRQLLYPNPLEDYQPGLPPMPTSAQLLDWPLDELVTVHKATSLQLDRVVTESGRSDLFLTCDLLNYNKDLVQD</sequence>
<accession>A0ACC2H393</accession>
<keyword evidence="2" id="KW-1185">Reference proteome</keyword>
<organism evidence="1 2">
    <name type="scientific">Dallia pectoralis</name>
    <name type="common">Alaska blackfish</name>
    <dbReference type="NCBI Taxonomy" id="75939"/>
    <lineage>
        <taxon>Eukaryota</taxon>
        <taxon>Metazoa</taxon>
        <taxon>Chordata</taxon>
        <taxon>Craniata</taxon>
        <taxon>Vertebrata</taxon>
        <taxon>Euteleostomi</taxon>
        <taxon>Actinopterygii</taxon>
        <taxon>Neopterygii</taxon>
        <taxon>Teleostei</taxon>
        <taxon>Protacanthopterygii</taxon>
        <taxon>Esociformes</taxon>
        <taxon>Umbridae</taxon>
        <taxon>Dallia</taxon>
    </lineage>
</organism>
<comment type="caution">
    <text evidence="1">The sequence shown here is derived from an EMBL/GenBank/DDBJ whole genome shotgun (WGS) entry which is preliminary data.</text>
</comment>
<dbReference type="EMBL" id="CM055733">
    <property type="protein sequence ID" value="KAJ8010227.1"/>
    <property type="molecule type" value="Genomic_DNA"/>
</dbReference>
<evidence type="ECO:0000313" key="2">
    <source>
        <dbReference type="Proteomes" id="UP001157502"/>
    </source>
</evidence>